<dbReference type="PROSITE" id="PS51679">
    <property type="entry name" value="SAM_MT_C5"/>
    <property type="match status" value="1"/>
</dbReference>
<evidence type="ECO:0000256" key="2">
    <source>
        <dbReference type="ARBA" id="ARBA00022679"/>
    </source>
</evidence>
<accession>A0ABP0LH72</accession>
<dbReference type="InterPro" id="IPR029063">
    <property type="entry name" value="SAM-dependent_MTases_sf"/>
</dbReference>
<dbReference type="Pfam" id="PF00145">
    <property type="entry name" value="DNA_methylase"/>
    <property type="match status" value="1"/>
</dbReference>
<evidence type="ECO:0000256" key="3">
    <source>
        <dbReference type="PROSITE-ProRule" id="PRU01016"/>
    </source>
</evidence>
<dbReference type="Proteomes" id="UP001642464">
    <property type="component" value="Unassembled WGS sequence"/>
</dbReference>
<keyword evidence="1 3" id="KW-0489">Methyltransferase</keyword>
<dbReference type="Gene3D" id="3.40.50.150">
    <property type="entry name" value="Vaccinia Virus protein VP39"/>
    <property type="match status" value="1"/>
</dbReference>
<dbReference type="InterPro" id="IPR001525">
    <property type="entry name" value="C5_MeTfrase"/>
</dbReference>
<keyword evidence="5" id="KW-1185">Reference proteome</keyword>
<dbReference type="GO" id="GO:0008168">
    <property type="term" value="F:methyltransferase activity"/>
    <property type="evidence" value="ECO:0007669"/>
    <property type="project" value="UniProtKB-KW"/>
</dbReference>
<keyword evidence="2 3" id="KW-0808">Transferase</keyword>
<evidence type="ECO:0000313" key="4">
    <source>
        <dbReference type="EMBL" id="CAK9038516.1"/>
    </source>
</evidence>
<evidence type="ECO:0000256" key="1">
    <source>
        <dbReference type="ARBA" id="ARBA00022603"/>
    </source>
</evidence>
<name>A0ABP0LH72_9DINO</name>
<comment type="caution">
    <text evidence="4">The sequence shown here is derived from an EMBL/GenBank/DDBJ whole genome shotgun (WGS) entry which is preliminary data.</text>
</comment>
<feature type="active site" evidence="3">
    <location>
        <position position="275"/>
    </location>
</feature>
<comment type="similarity">
    <text evidence="3">Belongs to the class I-like SAM-binding methyltransferase superfamily. C5-methyltransferase family.</text>
</comment>
<reference evidence="4 5" key="1">
    <citation type="submission" date="2024-02" db="EMBL/GenBank/DDBJ databases">
        <authorList>
            <person name="Chen Y."/>
            <person name="Shah S."/>
            <person name="Dougan E. K."/>
            <person name="Thang M."/>
            <person name="Chan C."/>
        </authorList>
    </citation>
    <scope>NUCLEOTIDE SEQUENCE [LARGE SCALE GENOMIC DNA]</scope>
</reference>
<sequence>MGFAQSVKMTFRAVEELSGSETEGEIMKRPSSKKPTKAVTRAIQKESIKTYEGRILPKYAFCVDGSTLRLSTFKLPTAKPLSLQVVCKSRKKTKKNGAQVFKGSKTFAKRSCIRCFSGTTTASAGDVSRRAISDFANQIRCSVEYREAVKRDAVAVGKYVTPNTAEFFSGLPLNWTKPLANCVDAWVFDQMFPGARGQAGKYPYISLFSGIGGLDLALAKWIYPVAYVECDGFCQSILKLRMSEGLLHHGPVFPDVQDFHGGDLPAAGVAGGFPCQGVSTAGKQLGLSDARTGLLSHVFRIYDSLPADRREFMVLENVASILHRKSEMREIILFMVKACKSRGLTLHWASTCLDQVGLAAFRGRVFFFAHF</sequence>
<keyword evidence="3" id="KW-0949">S-adenosyl-L-methionine</keyword>
<dbReference type="SUPFAM" id="SSF53335">
    <property type="entry name" value="S-adenosyl-L-methionine-dependent methyltransferases"/>
    <property type="match status" value="1"/>
</dbReference>
<dbReference type="EMBL" id="CAXAMM010016269">
    <property type="protein sequence ID" value="CAK9038516.1"/>
    <property type="molecule type" value="Genomic_DNA"/>
</dbReference>
<dbReference type="PRINTS" id="PR00105">
    <property type="entry name" value="C5METTRFRASE"/>
</dbReference>
<proteinExistence type="inferred from homology"/>
<protein>
    <submittedName>
        <fullName evidence="4">Modification methylase ScrFIA (M.ScrFI-A) (M.ScrFIA) (Cytosine-specific methyltransferase ScrFIA)</fullName>
    </submittedName>
</protein>
<gene>
    <name evidence="4" type="ORF">SCF082_LOCUS22644</name>
</gene>
<evidence type="ECO:0000313" key="5">
    <source>
        <dbReference type="Proteomes" id="UP001642464"/>
    </source>
</evidence>
<organism evidence="4 5">
    <name type="scientific">Durusdinium trenchii</name>
    <dbReference type="NCBI Taxonomy" id="1381693"/>
    <lineage>
        <taxon>Eukaryota</taxon>
        <taxon>Sar</taxon>
        <taxon>Alveolata</taxon>
        <taxon>Dinophyceae</taxon>
        <taxon>Suessiales</taxon>
        <taxon>Symbiodiniaceae</taxon>
        <taxon>Durusdinium</taxon>
    </lineage>
</organism>
<dbReference type="GO" id="GO:0032259">
    <property type="term" value="P:methylation"/>
    <property type="evidence" value="ECO:0007669"/>
    <property type="project" value="UniProtKB-KW"/>
</dbReference>